<keyword evidence="9" id="KW-0812">Transmembrane</keyword>
<comment type="caution">
    <text evidence="11">The sequence shown here is derived from an EMBL/GenBank/DDBJ whole genome shotgun (WGS) entry which is preliminary data.</text>
</comment>
<dbReference type="GO" id="GO:0004252">
    <property type="term" value="F:serine-type endopeptidase activity"/>
    <property type="evidence" value="ECO:0007669"/>
    <property type="project" value="InterPro"/>
</dbReference>
<dbReference type="Gene3D" id="3.30.300.320">
    <property type="match status" value="1"/>
</dbReference>
<dbReference type="Pfam" id="PF00089">
    <property type="entry name" value="Trypsin"/>
    <property type="match status" value="1"/>
</dbReference>
<dbReference type="SMART" id="SM00020">
    <property type="entry name" value="Tryp_SPc"/>
    <property type="match status" value="1"/>
</dbReference>
<dbReference type="PRINTS" id="PR00722">
    <property type="entry name" value="CHYMOTRYPSIN"/>
</dbReference>
<organism evidence="11 12">
    <name type="scientific">Triparma laevis f. inornata</name>
    <dbReference type="NCBI Taxonomy" id="1714386"/>
    <lineage>
        <taxon>Eukaryota</taxon>
        <taxon>Sar</taxon>
        <taxon>Stramenopiles</taxon>
        <taxon>Ochrophyta</taxon>
        <taxon>Bolidophyceae</taxon>
        <taxon>Parmales</taxon>
        <taxon>Triparmaceae</taxon>
        <taxon>Triparma</taxon>
    </lineage>
</organism>
<dbReference type="PROSITE" id="PS50240">
    <property type="entry name" value="TRYPSIN_DOM"/>
    <property type="match status" value="1"/>
</dbReference>
<protein>
    <recommendedName>
        <fullName evidence="10">Peptidase S1 domain-containing protein</fullName>
    </recommendedName>
</protein>
<keyword evidence="9" id="KW-1133">Transmembrane helix</keyword>
<dbReference type="FunFam" id="2.40.10.10:FF:000002">
    <property type="entry name" value="Transmembrane protease serine"/>
    <property type="match status" value="1"/>
</dbReference>
<feature type="region of interest" description="Disordered" evidence="8">
    <location>
        <begin position="22"/>
        <end position="44"/>
    </location>
</feature>
<gene>
    <name evidence="11" type="ORF">TL16_g06941</name>
</gene>
<dbReference type="PANTHER" id="PTHR24264">
    <property type="entry name" value="TRYPSIN-RELATED"/>
    <property type="match status" value="1"/>
</dbReference>
<keyword evidence="5" id="KW-0843">Virulence</keyword>
<evidence type="ECO:0000256" key="9">
    <source>
        <dbReference type="SAM" id="Phobius"/>
    </source>
</evidence>
<evidence type="ECO:0000256" key="4">
    <source>
        <dbReference type="ARBA" id="ARBA00022801"/>
    </source>
</evidence>
<accession>A0A9W7EC74</accession>
<keyword evidence="7" id="KW-0720">Serine protease</keyword>
<evidence type="ECO:0000256" key="6">
    <source>
        <dbReference type="ARBA" id="ARBA00023157"/>
    </source>
</evidence>
<dbReference type="InterPro" id="IPR001254">
    <property type="entry name" value="Trypsin_dom"/>
</dbReference>
<dbReference type="InterPro" id="IPR043504">
    <property type="entry name" value="Peptidase_S1_PA_chymotrypsin"/>
</dbReference>
<dbReference type="FunFam" id="2.40.10.10:FF:000068">
    <property type="entry name" value="transmembrane protease serine 2"/>
    <property type="match status" value="1"/>
</dbReference>
<feature type="domain" description="Peptidase S1" evidence="10">
    <location>
        <begin position="86"/>
        <end position="317"/>
    </location>
</feature>
<name>A0A9W7EC74_9STRA</name>
<dbReference type="PROSITE" id="PS00134">
    <property type="entry name" value="TRYPSIN_HIS"/>
    <property type="match status" value="1"/>
</dbReference>
<evidence type="ECO:0000259" key="10">
    <source>
        <dbReference type="PROSITE" id="PS50240"/>
    </source>
</evidence>
<feature type="region of interest" description="Disordered" evidence="8">
    <location>
        <begin position="62"/>
        <end position="89"/>
    </location>
</feature>
<dbReference type="EMBL" id="BLQM01000215">
    <property type="protein sequence ID" value="GMH76009.1"/>
    <property type="molecule type" value="Genomic_DNA"/>
</dbReference>
<dbReference type="InterPro" id="IPR033116">
    <property type="entry name" value="TRYPSIN_SER"/>
</dbReference>
<dbReference type="InterPro" id="IPR009003">
    <property type="entry name" value="Peptidase_S1_PA"/>
</dbReference>
<keyword evidence="9" id="KW-0472">Membrane</keyword>
<dbReference type="Proteomes" id="UP001162640">
    <property type="component" value="Unassembled WGS sequence"/>
</dbReference>
<comment type="subcellular location">
    <subcellularLocation>
        <location evidence="1">Secreted</location>
    </subcellularLocation>
</comment>
<evidence type="ECO:0000256" key="2">
    <source>
        <dbReference type="ARBA" id="ARBA00022525"/>
    </source>
</evidence>
<dbReference type="PROSITE" id="PS00135">
    <property type="entry name" value="TRYPSIN_SER"/>
    <property type="match status" value="1"/>
</dbReference>
<feature type="transmembrane region" description="Helical" evidence="9">
    <location>
        <begin position="1106"/>
        <end position="1127"/>
    </location>
</feature>
<evidence type="ECO:0000256" key="5">
    <source>
        <dbReference type="ARBA" id="ARBA00023026"/>
    </source>
</evidence>
<keyword evidence="2" id="KW-0964">Secreted</keyword>
<evidence type="ECO:0000256" key="3">
    <source>
        <dbReference type="ARBA" id="ARBA00022670"/>
    </source>
</evidence>
<dbReference type="InterPro" id="IPR001314">
    <property type="entry name" value="Peptidase_S1A"/>
</dbReference>
<evidence type="ECO:0000313" key="11">
    <source>
        <dbReference type="EMBL" id="GMH76009.1"/>
    </source>
</evidence>
<dbReference type="PANTHER" id="PTHR24264:SF65">
    <property type="entry name" value="SRCR DOMAIN-CONTAINING PROTEIN"/>
    <property type="match status" value="1"/>
</dbReference>
<keyword evidence="6" id="KW-1015">Disulfide bond</keyword>
<dbReference type="InterPro" id="IPR050127">
    <property type="entry name" value="Serine_Proteases_S1"/>
</dbReference>
<evidence type="ECO:0000313" key="12">
    <source>
        <dbReference type="Proteomes" id="UP001162640"/>
    </source>
</evidence>
<reference evidence="12" key="1">
    <citation type="journal article" date="2023" name="Commun. Biol.">
        <title>Genome analysis of Parmales, the sister group of diatoms, reveals the evolutionary specialization of diatoms from phago-mixotrophs to photoautotrophs.</title>
        <authorList>
            <person name="Ban H."/>
            <person name="Sato S."/>
            <person name="Yoshikawa S."/>
            <person name="Yamada K."/>
            <person name="Nakamura Y."/>
            <person name="Ichinomiya M."/>
            <person name="Sato N."/>
            <person name="Blanc-Mathieu R."/>
            <person name="Endo H."/>
            <person name="Kuwata A."/>
            <person name="Ogata H."/>
        </authorList>
    </citation>
    <scope>NUCLEOTIDE SEQUENCE [LARGE SCALE GENOMIC DNA]</scope>
</reference>
<dbReference type="CDD" id="cd00190">
    <property type="entry name" value="Tryp_SPc"/>
    <property type="match status" value="1"/>
</dbReference>
<dbReference type="InterPro" id="IPR018114">
    <property type="entry name" value="TRYPSIN_HIS"/>
</dbReference>
<dbReference type="SUPFAM" id="SSF50494">
    <property type="entry name" value="Trypsin-like serine proteases"/>
    <property type="match status" value="1"/>
</dbReference>
<dbReference type="AlphaFoldDB" id="A0A9W7EC74"/>
<evidence type="ECO:0000256" key="7">
    <source>
        <dbReference type="RuleBase" id="RU363034"/>
    </source>
</evidence>
<proteinExistence type="predicted"/>
<dbReference type="GO" id="GO:0005615">
    <property type="term" value="C:extracellular space"/>
    <property type="evidence" value="ECO:0007669"/>
    <property type="project" value="TreeGrafter"/>
</dbReference>
<evidence type="ECO:0000256" key="1">
    <source>
        <dbReference type="ARBA" id="ARBA00004613"/>
    </source>
</evidence>
<dbReference type="GO" id="GO:0006508">
    <property type="term" value="P:proteolysis"/>
    <property type="evidence" value="ECO:0007669"/>
    <property type="project" value="UniProtKB-KW"/>
</dbReference>
<keyword evidence="4 7" id="KW-0378">Hydrolase</keyword>
<evidence type="ECO:0000256" key="8">
    <source>
        <dbReference type="SAM" id="MobiDB-lite"/>
    </source>
</evidence>
<dbReference type="Gene3D" id="2.40.10.10">
    <property type="entry name" value="Trypsin-like serine proteases"/>
    <property type="match status" value="1"/>
</dbReference>
<sequence length="1128" mass="123871">MEHKVNSAKPTSSVLEEMLRHIEADKRNKRTREPNGDKLRSEFDDRRDFINGEDKLRTVRETRVGQRGRTSKKPSNYPSNNHHSRIVGGSTADEDDYPWMVSLQQTWGHFCGGSLISSQWVLTAAHCVVDGAEFFVEVGRYHLFNESEAVFHRVQIAEVHPHVCYDGSGDMSYDVALVKLAEPVDNPFIDLFSGIESDIFNPGVSFATIAGWGNMEVAPFWPEHLQHVTVPTITNEACESAYGASSITDAMVCAGEVEDGGVDSCQGDSGGPLFVHRAGKYIQVGVVSWGIGCADPGYPGVYADVATVHSWITGFVSGTDMNEAEKNATNACPLRNSPGLPDFVEDDWDWDWIDTETYNNTDCDGVLFSDSYLWWVGDCYCDGTNSSYHLNLNCSAWKWDGGDCNSDFQFDSTACSGGSTDPYVPSNGNCTHFSCLDSTSCVDNYVLDFNWIGDGICDLVLNCSEYTLDGGDCAGIGPDDDYSSGGGSSTCENYACEGYDSTVCVDQYLAWEWINDDYCDYALFCEKYEFDGGDCDNVDYSEYYSGDYDPGSYDYGGDSSGDCENYACSSYYDPTHCVDQYLSWDWINDGYCDSSLNCAEYEWDGTDCGNNDDYSYSGDYSDSGGSESCDVSRVISQKNQCTSDGVALYQWSGDSCDSENPLRFFESNNYYPNEDGSFVELGSCAKLTDLFEDTAGSYQYGFSADDLYASADCENSASAGWGIGLKMYVDSQCNSQVGSLHVPMGSCDVETDCVSETEDGDDFRNGRYIWGECSSGEDSWFRLSLYETNNNCQNDQNMIGTWTDYEGLGYSEEEGHSVFGDCKPLPKNEVRGAFLFNDEEDLYVTESCNSGFPKFAIYKNEDCSGETVRMLDFNVNCQLWVGEDTGESDTPGTSDFDPYGIVVSAEMKILGVSESTFYDSEVKLTFYSVFEESIASSLGVSANQVEVTGHSFGSRRAMARARVMTASPTCCDVDGSCVDGDDDWCCDGEFYCSNDGELYAESMGGIPCPSAMSCGGELSMFFTVTHLISNEDDESQVSFLVGATAEAINDQTESESDLDAIMKENLKSAGIWESGFQEMECKEVEVQEDHSINDDREYLLTLSAGATVRSGGAIGVALGVWLLGVLLF</sequence>
<keyword evidence="3 7" id="KW-0645">Protease</keyword>